<proteinExistence type="predicted"/>
<dbReference type="EMBL" id="RCHU02000002">
    <property type="protein sequence ID" value="KAL3603401.1"/>
    <property type="molecule type" value="Genomic_DNA"/>
</dbReference>
<accession>A0ACC4CR26</accession>
<organism evidence="1 2">
    <name type="scientific">Populus alba</name>
    <name type="common">White poplar</name>
    <dbReference type="NCBI Taxonomy" id="43335"/>
    <lineage>
        <taxon>Eukaryota</taxon>
        <taxon>Viridiplantae</taxon>
        <taxon>Streptophyta</taxon>
        <taxon>Embryophyta</taxon>
        <taxon>Tracheophyta</taxon>
        <taxon>Spermatophyta</taxon>
        <taxon>Magnoliopsida</taxon>
        <taxon>eudicotyledons</taxon>
        <taxon>Gunneridae</taxon>
        <taxon>Pentapetalae</taxon>
        <taxon>rosids</taxon>
        <taxon>fabids</taxon>
        <taxon>Malpighiales</taxon>
        <taxon>Salicaceae</taxon>
        <taxon>Saliceae</taxon>
        <taxon>Populus</taxon>
    </lineage>
</organism>
<sequence>MGFKRCSKETSVYRKEEERTLLIVAIYVDDLFVTGNTLKVISEFKAGMSTKFEMSDLGRLTYLSRYMQSPRKSHGEIMKHILRYLKGTITGWKTEHIIIKIDNKSAIALTKNPYFMVKANTFINATILYESALRWNLFDVEHVPGVEQKADILTKALAKIKFAEMRSLIGVQDMTEAKLKLKRENVLDKLQHYGEPKISYTRVVRIR</sequence>
<evidence type="ECO:0000313" key="1">
    <source>
        <dbReference type="EMBL" id="KAL3603401.1"/>
    </source>
</evidence>
<gene>
    <name evidence="1" type="ORF">D5086_004260</name>
</gene>
<reference evidence="1 2" key="1">
    <citation type="journal article" date="2024" name="Plant Biotechnol. J.">
        <title>Genome and CRISPR/Cas9 system of a widespread forest tree (Populus alba) in the world.</title>
        <authorList>
            <person name="Liu Y.J."/>
            <person name="Jiang P.F."/>
            <person name="Han X.M."/>
            <person name="Li X.Y."/>
            <person name="Wang H.M."/>
            <person name="Wang Y.J."/>
            <person name="Wang X.X."/>
            <person name="Zeng Q.Y."/>
        </authorList>
    </citation>
    <scope>NUCLEOTIDE SEQUENCE [LARGE SCALE GENOMIC DNA]</scope>
    <source>
        <strain evidence="2">cv. PAL-ZL1</strain>
    </source>
</reference>
<name>A0ACC4CR26_POPAL</name>
<evidence type="ECO:0000313" key="2">
    <source>
        <dbReference type="Proteomes" id="UP000309997"/>
    </source>
</evidence>
<comment type="caution">
    <text evidence="1">The sequence shown here is derived from an EMBL/GenBank/DDBJ whole genome shotgun (WGS) entry which is preliminary data.</text>
</comment>
<keyword evidence="2" id="KW-1185">Reference proteome</keyword>
<dbReference type="Proteomes" id="UP000309997">
    <property type="component" value="Unassembled WGS sequence"/>
</dbReference>
<protein>
    <submittedName>
        <fullName evidence="1">Uncharacterized protein</fullName>
    </submittedName>
</protein>